<dbReference type="CDD" id="cd17928">
    <property type="entry name" value="DEXDc_SecA"/>
    <property type="match status" value="1"/>
</dbReference>
<comment type="function">
    <text evidence="11">Part of the Sec protein translocase complex. Interacts with the SecYEG preprotein conducting channel. Has a central role in coupling the hydrolysis of ATP to the transfer of proteins into and across the cell membrane, serving both as a receptor for the preprotein-SecB complex and as an ATP-driven molecular motor driving the stepwise translocation of polypeptide chains across the membrane.</text>
</comment>
<comment type="catalytic activity">
    <reaction evidence="11">
        <text>ATP + H2O + cellular proteinSide 1 = ADP + phosphate + cellular proteinSide 2.</text>
        <dbReference type="EC" id="7.4.2.8"/>
    </reaction>
</comment>
<evidence type="ECO:0000256" key="12">
    <source>
        <dbReference type="SAM" id="MobiDB-lite"/>
    </source>
</evidence>
<dbReference type="Proteomes" id="UP001606210">
    <property type="component" value="Unassembled WGS sequence"/>
</dbReference>
<dbReference type="Pfam" id="PF07517">
    <property type="entry name" value="SecA_DEAD"/>
    <property type="match status" value="1"/>
</dbReference>
<dbReference type="PROSITE" id="PS51194">
    <property type="entry name" value="HELICASE_CTER"/>
    <property type="match status" value="1"/>
</dbReference>
<dbReference type="PANTHER" id="PTHR30612">
    <property type="entry name" value="SECA INNER MEMBRANE COMPONENT OF SEC PROTEIN SECRETION SYSTEM"/>
    <property type="match status" value="1"/>
</dbReference>
<keyword evidence="17" id="KW-1185">Reference proteome</keyword>
<proteinExistence type="inferred from homology"/>
<comment type="subunit">
    <text evidence="11">Monomer and homodimer. Part of the essential Sec protein translocation apparatus which comprises SecA, SecYEG and auxiliary proteins SecDF-YajC and YidC.</text>
</comment>
<protein>
    <recommendedName>
        <fullName evidence="11">Protein translocase subunit SecA</fullName>
        <ecNumber evidence="11">7.4.2.8</ecNumber>
    </recommendedName>
</protein>
<evidence type="ECO:0000256" key="1">
    <source>
        <dbReference type="ARBA" id="ARBA00022448"/>
    </source>
</evidence>
<comment type="similarity">
    <text evidence="11">Belongs to the SecA family.</text>
</comment>
<dbReference type="PROSITE" id="PS51196">
    <property type="entry name" value="SECA_MOTOR_DEAD"/>
    <property type="match status" value="1"/>
</dbReference>
<keyword evidence="7 11" id="KW-0653">Protein transport</keyword>
<dbReference type="PROSITE" id="PS01312">
    <property type="entry name" value="SECA"/>
    <property type="match status" value="1"/>
</dbReference>
<dbReference type="InterPro" id="IPR036670">
    <property type="entry name" value="SecA_X-link_sf"/>
</dbReference>
<evidence type="ECO:0000256" key="3">
    <source>
        <dbReference type="ARBA" id="ARBA00022490"/>
    </source>
</evidence>
<keyword evidence="5 11" id="KW-0547">Nucleotide-binding</keyword>
<keyword evidence="8 11" id="KW-1278">Translocase</keyword>
<keyword evidence="4" id="KW-0997">Cell inner membrane</keyword>
<dbReference type="InterPro" id="IPR044722">
    <property type="entry name" value="SecA_SF2_C"/>
</dbReference>
<dbReference type="CDD" id="cd18803">
    <property type="entry name" value="SF2_C_secA"/>
    <property type="match status" value="1"/>
</dbReference>
<feature type="region of interest" description="Disordered" evidence="12">
    <location>
        <begin position="1"/>
        <end position="24"/>
    </location>
</feature>
<dbReference type="SMART" id="SM00957">
    <property type="entry name" value="SecA_DEAD"/>
    <property type="match status" value="1"/>
</dbReference>
<comment type="subcellular location">
    <subcellularLocation>
        <location evidence="11">Cell membrane</location>
        <topology evidence="11">Peripheral membrane protein</topology>
        <orientation evidence="11">Cytoplasmic side</orientation>
    </subcellularLocation>
    <subcellularLocation>
        <location evidence="11">Cytoplasm</location>
    </subcellularLocation>
    <text evidence="11">Distribution is 50-50.</text>
</comment>
<dbReference type="SUPFAM" id="SSF81767">
    <property type="entry name" value="Pre-protein crosslinking domain of SecA"/>
    <property type="match status" value="1"/>
</dbReference>
<dbReference type="HAMAP" id="MF_01382">
    <property type="entry name" value="SecA"/>
    <property type="match status" value="1"/>
</dbReference>
<feature type="binding site" evidence="11">
    <location>
        <position position="122"/>
    </location>
    <ligand>
        <name>ATP</name>
        <dbReference type="ChEBI" id="CHEBI:30616"/>
    </ligand>
</feature>
<evidence type="ECO:0000256" key="9">
    <source>
        <dbReference type="ARBA" id="ARBA00023010"/>
    </source>
</evidence>
<reference evidence="16 17" key="1">
    <citation type="submission" date="2024-08" db="EMBL/GenBank/DDBJ databases">
        <authorList>
            <person name="Lu H."/>
        </authorList>
    </citation>
    <scope>NUCLEOTIDE SEQUENCE [LARGE SCALE GENOMIC DNA]</scope>
    <source>
        <strain evidence="16 17">LYH14W</strain>
    </source>
</reference>
<evidence type="ECO:0000259" key="13">
    <source>
        <dbReference type="PROSITE" id="PS51192"/>
    </source>
</evidence>
<keyword evidence="1 11" id="KW-0813">Transport</keyword>
<evidence type="ECO:0000256" key="8">
    <source>
        <dbReference type="ARBA" id="ARBA00022967"/>
    </source>
</evidence>
<dbReference type="SMART" id="SM00958">
    <property type="entry name" value="SecA_PP_bind"/>
    <property type="match status" value="1"/>
</dbReference>
<evidence type="ECO:0000259" key="14">
    <source>
        <dbReference type="PROSITE" id="PS51194"/>
    </source>
</evidence>
<gene>
    <name evidence="11" type="primary">secA</name>
    <name evidence="16" type="ORF">ACG00Y_26270</name>
</gene>
<feature type="domain" description="Helicase ATP-binding" evidence="13">
    <location>
        <begin position="124"/>
        <end position="312"/>
    </location>
</feature>
<dbReference type="EMBL" id="JBIGHV010000012">
    <property type="protein sequence ID" value="MFG6433440.1"/>
    <property type="molecule type" value="Genomic_DNA"/>
</dbReference>
<evidence type="ECO:0000256" key="5">
    <source>
        <dbReference type="ARBA" id="ARBA00022741"/>
    </source>
</evidence>
<evidence type="ECO:0000256" key="4">
    <source>
        <dbReference type="ARBA" id="ARBA00022519"/>
    </source>
</evidence>
<keyword evidence="2 11" id="KW-1003">Cell membrane</keyword>
<dbReference type="InterPro" id="IPR001650">
    <property type="entry name" value="Helicase_C-like"/>
</dbReference>
<dbReference type="Pfam" id="PF01043">
    <property type="entry name" value="SecA_PP_bind"/>
    <property type="match status" value="1"/>
</dbReference>
<sequence length="678" mass="74462">MRALTLDPSAHLAEDRPYPERAEPQPHRLDRVARWLHDHSVAWLARQLQWHRRQLAGFVPLVAAHDADLRTLDAGALQDRIRAAQTALRGAGVHDLRRVATCFALVREASARTLGMRHHPCQLMAGLGLVQGRLIEMATGEGKTFAATLAAATMALAGHPVHVITVNDYLAERDGREMEPLYRFLGLSMGVITHGMDRPARRASYACDIVYCSNKELAFDYLRDRVAPRGRSGALHLAWDQLRKGSDAKLADRASPANPADTVVLRGLVFAIIDEADSVFIDEARTPLILSTTVDAPDESLQVQEMLALARSLAAGLHHVVDKFARTVRLTDAGRDAIDLHAPGRSGWWSSVRAREEKMEQALSAITLFERDRHYMVTEGAIVIVDEATGRAMPDRSWERGLHQFIEAKEGLALTPRRETLARITYQRLLRRYLRLSGMSGTAAEVAPEIRRVYGLDVVRVPLHRPSRRVLLAPTCVATRAQKWQAVVAIVRRVAVEQGRPVLIGTRSVGASEELSQALAEHGIEHALLNARQDQAEADLIAQAGHAGRVTVATNMAGRGTDIRLGPGVAELGGLHVVLTEFHGSARIDRQLIGRCARQHDPGSAQAVVALDDELFSTCTPRLAAWLARAEAAPGWLYGALRAWAQHTSEARDAQARARTLAQDRQLHRTLAFSGSGE</sequence>
<keyword evidence="9 11" id="KW-0811">Translocation</keyword>
<evidence type="ECO:0000256" key="2">
    <source>
        <dbReference type="ARBA" id="ARBA00022475"/>
    </source>
</evidence>
<dbReference type="PROSITE" id="PS51192">
    <property type="entry name" value="HELICASE_ATP_BIND_1"/>
    <property type="match status" value="1"/>
</dbReference>
<dbReference type="RefSeq" id="WP_394484162.1">
    <property type="nucleotide sequence ID" value="NZ_JBIGHV010000012.1"/>
</dbReference>
<evidence type="ECO:0000256" key="10">
    <source>
        <dbReference type="ARBA" id="ARBA00023136"/>
    </source>
</evidence>
<evidence type="ECO:0000313" key="16">
    <source>
        <dbReference type="EMBL" id="MFG6433440.1"/>
    </source>
</evidence>
<evidence type="ECO:0000259" key="15">
    <source>
        <dbReference type="PROSITE" id="PS51196"/>
    </source>
</evidence>
<dbReference type="InterPro" id="IPR020937">
    <property type="entry name" value="SecA_CS"/>
</dbReference>
<feature type="domain" description="Helicase C-terminal" evidence="14">
    <location>
        <begin position="482"/>
        <end position="641"/>
    </location>
</feature>
<dbReference type="InterPro" id="IPR014018">
    <property type="entry name" value="SecA_motor_DEAD"/>
</dbReference>
<evidence type="ECO:0000313" key="17">
    <source>
        <dbReference type="Proteomes" id="UP001606210"/>
    </source>
</evidence>
<keyword evidence="3 11" id="KW-0963">Cytoplasm</keyword>
<name>A0ABW7FCB1_9BURK</name>
<comment type="caution">
    <text evidence="16">The sequence shown here is derived from an EMBL/GenBank/DDBJ whole genome shotgun (WGS) entry which is preliminary data.</text>
</comment>
<feature type="binding site" evidence="11">
    <location>
        <begin position="140"/>
        <end position="144"/>
    </location>
    <ligand>
        <name>ATP</name>
        <dbReference type="ChEBI" id="CHEBI:30616"/>
    </ligand>
</feature>
<evidence type="ECO:0000256" key="11">
    <source>
        <dbReference type="HAMAP-Rule" id="MF_01382"/>
    </source>
</evidence>
<dbReference type="InterPro" id="IPR014001">
    <property type="entry name" value="Helicase_ATP-bd"/>
</dbReference>
<dbReference type="InterPro" id="IPR027417">
    <property type="entry name" value="P-loop_NTPase"/>
</dbReference>
<dbReference type="InterPro" id="IPR011115">
    <property type="entry name" value="SecA_DEAD"/>
</dbReference>
<dbReference type="PANTHER" id="PTHR30612:SF0">
    <property type="entry name" value="CHLOROPLAST PROTEIN-TRANSPORTING ATPASE"/>
    <property type="match status" value="1"/>
</dbReference>
<dbReference type="InterPro" id="IPR000185">
    <property type="entry name" value="SecA"/>
</dbReference>
<dbReference type="Gene3D" id="3.90.1440.10">
    <property type="entry name" value="SecA, preprotein cross-linking domain"/>
    <property type="match status" value="1"/>
</dbReference>
<dbReference type="PRINTS" id="PR00906">
    <property type="entry name" value="SECA"/>
</dbReference>
<dbReference type="Gene3D" id="3.40.50.300">
    <property type="entry name" value="P-loop containing nucleotide triphosphate hydrolases"/>
    <property type="match status" value="2"/>
</dbReference>
<keyword evidence="10 11" id="KW-0472">Membrane</keyword>
<evidence type="ECO:0000256" key="6">
    <source>
        <dbReference type="ARBA" id="ARBA00022840"/>
    </source>
</evidence>
<dbReference type="EC" id="7.4.2.8" evidence="11"/>
<keyword evidence="6 11" id="KW-0067">ATP-binding</keyword>
<organism evidence="16 17">
    <name type="scientific">Pelomonas parva</name>
    <dbReference type="NCBI Taxonomy" id="3299032"/>
    <lineage>
        <taxon>Bacteria</taxon>
        <taxon>Pseudomonadati</taxon>
        <taxon>Pseudomonadota</taxon>
        <taxon>Betaproteobacteria</taxon>
        <taxon>Burkholderiales</taxon>
        <taxon>Sphaerotilaceae</taxon>
        <taxon>Roseateles</taxon>
    </lineage>
</organism>
<feature type="compositionally biased region" description="Basic and acidic residues" evidence="12">
    <location>
        <begin position="12"/>
        <end position="24"/>
    </location>
</feature>
<evidence type="ECO:0000256" key="7">
    <source>
        <dbReference type="ARBA" id="ARBA00022927"/>
    </source>
</evidence>
<dbReference type="SUPFAM" id="SSF52540">
    <property type="entry name" value="P-loop containing nucleoside triphosphate hydrolases"/>
    <property type="match status" value="2"/>
</dbReference>
<feature type="binding site" evidence="11">
    <location>
        <position position="562"/>
    </location>
    <ligand>
        <name>ATP</name>
        <dbReference type="ChEBI" id="CHEBI:30616"/>
    </ligand>
</feature>
<dbReference type="Pfam" id="PF21090">
    <property type="entry name" value="P-loop_SecA"/>
    <property type="match status" value="2"/>
</dbReference>
<accession>A0ABW7FCB1</accession>
<feature type="domain" description="SecA family profile" evidence="15">
    <location>
        <begin position="37"/>
        <end position="639"/>
    </location>
</feature>
<dbReference type="InterPro" id="IPR011130">
    <property type="entry name" value="SecA_preprotein_X-link_dom"/>
</dbReference>